<dbReference type="AlphaFoldDB" id="A0A9Q5FPG9"/>
<accession>A0A9Q5FPG9</accession>
<protein>
    <submittedName>
        <fullName evidence="1">Uncharacterized protein</fullName>
    </submittedName>
</protein>
<proteinExistence type="predicted"/>
<reference evidence="1 2" key="1">
    <citation type="journal article" date="2020" name="Front. Microbiol.">
        <title>Genetic Organization of the aprX-lipA2 Operon Affects the Proteolytic Potential of Pseudomonas Species in Milk.</title>
        <authorList>
            <person name="Maier C."/>
            <person name="Huptas C."/>
            <person name="von Neubeck M."/>
            <person name="Scherer S."/>
            <person name="Wenning M."/>
            <person name="Lucking G."/>
        </authorList>
    </citation>
    <scope>NUCLEOTIDE SEQUENCE [LARGE SCALE GENOMIC DNA]</scope>
    <source>
        <strain evidence="1 2">WS 5094</strain>
    </source>
</reference>
<gene>
    <name evidence="1" type="ORF">HBN89_14335</name>
</gene>
<comment type="caution">
    <text evidence="1">The sequence shown here is derived from an EMBL/GenBank/DDBJ whole genome shotgun (WGS) entry which is preliminary data.</text>
</comment>
<evidence type="ECO:0000313" key="2">
    <source>
        <dbReference type="Proteomes" id="UP000564604"/>
    </source>
</evidence>
<organism evidence="1 2">
    <name type="scientific">Pseudomonas fragi</name>
    <dbReference type="NCBI Taxonomy" id="296"/>
    <lineage>
        <taxon>Bacteria</taxon>
        <taxon>Pseudomonadati</taxon>
        <taxon>Pseudomonadota</taxon>
        <taxon>Gammaproteobacteria</taxon>
        <taxon>Pseudomonadales</taxon>
        <taxon>Pseudomonadaceae</taxon>
        <taxon>Pseudomonas</taxon>
    </lineage>
</organism>
<dbReference type="EMBL" id="JAAQYX010000018">
    <property type="protein sequence ID" value="NNB50435.1"/>
    <property type="molecule type" value="Genomic_DNA"/>
</dbReference>
<sequence length="74" mass="8480">MKTTRRISVLADQLNELQACLGRTTGRTNKSVLEAQRIAAELALSLENWYLDTLHIPATQRDTYRCINPYYTAH</sequence>
<dbReference type="RefSeq" id="WP_169907693.1">
    <property type="nucleotide sequence ID" value="NZ_JAAQYX010000018.1"/>
</dbReference>
<dbReference type="Proteomes" id="UP000564604">
    <property type="component" value="Unassembled WGS sequence"/>
</dbReference>
<name>A0A9Q5FPG9_PSEFR</name>
<evidence type="ECO:0000313" key="1">
    <source>
        <dbReference type="EMBL" id="NNB50435.1"/>
    </source>
</evidence>